<dbReference type="Gene3D" id="1.10.3710.10">
    <property type="entry name" value="DNA polymerase III clamp loader subunits, C-terminal domain"/>
    <property type="match status" value="1"/>
</dbReference>
<dbReference type="InterPro" id="IPR021886">
    <property type="entry name" value="MgsA_C"/>
</dbReference>
<feature type="domain" description="AAA+ ATPase" evidence="7">
    <location>
        <begin position="51"/>
        <end position="168"/>
    </location>
</feature>
<dbReference type="GO" id="GO:0017116">
    <property type="term" value="F:single-stranded DNA helicase activity"/>
    <property type="evidence" value="ECO:0007669"/>
    <property type="project" value="TreeGrafter"/>
</dbReference>
<dbReference type="PANTHER" id="PTHR13779">
    <property type="entry name" value="WERNER HELICASE-INTERACTING PROTEIN 1 FAMILY MEMBER"/>
    <property type="match status" value="1"/>
</dbReference>
<dbReference type="SUPFAM" id="SSF52540">
    <property type="entry name" value="P-loop containing nucleoside triphosphate hydrolases"/>
    <property type="match status" value="1"/>
</dbReference>
<dbReference type="InterPro" id="IPR003959">
    <property type="entry name" value="ATPase_AAA_core"/>
</dbReference>
<dbReference type="GO" id="GO:0000731">
    <property type="term" value="P:DNA synthesis involved in DNA repair"/>
    <property type="evidence" value="ECO:0007669"/>
    <property type="project" value="TreeGrafter"/>
</dbReference>
<dbReference type="EMBL" id="LTBA01000014">
    <property type="protein sequence ID" value="KYH34588.1"/>
    <property type="molecule type" value="Genomic_DNA"/>
</dbReference>
<accession>A0A151B3U5</accession>
<comment type="function">
    <text evidence="1">DNA-dependent ATPase that plays important roles in cellular responses to stalled DNA replication processes.</text>
</comment>
<dbReference type="FunFam" id="1.10.8.60:FF:000029">
    <property type="entry name" value="Replication-associated recombination protein A"/>
    <property type="match status" value="1"/>
</dbReference>
<dbReference type="PANTHER" id="PTHR13779:SF7">
    <property type="entry name" value="ATPASE WRNIP1"/>
    <property type="match status" value="1"/>
</dbReference>
<comment type="caution">
    <text evidence="8">The sequence shown here is derived from an EMBL/GenBank/DDBJ whole genome shotgun (WGS) entry which is preliminary data.</text>
</comment>
<dbReference type="Gene3D" id="1.10.8.60">
    <property type="match status" value="1"/>
</dbReference>
<evidence type="ECO:0000256" key="5">
    <source>
        <dbReference type="ARBA" id="ARBA00022741"/>
    </source>
</evidence>
<evidence type="ECO:0000256" key="3">
    <source>
        <dbReference type="ARBA" id="ARBA00020776"/>
    </source>
</evidence>
<evidence type="ECO:0000256" key="4">
    <source>
        <dbReference type="ARBA" id="ARBA00022705"/>
    </source>
</evidence>
<keyword evidence="6" id="KW-0067">ATP-binding</keyword>
<dbReference type="Pfam" id="PF16193">
    <property type="entry name" value="AAA_assoc_2"/>
    <property type="match status" value="1"/>
</dbReference>
<dbReference type="AlphaFoldDB" id="A0A151B3U5"/>
<dbReference type="InterPro" id="IPR032423">
    <property type="entry name" value="AAA_assoc_2"/>
</dbReference>
<evidence type="ECO:0000256" key="2">
    <source>
        <dbReference type="ARBA" id="ARBA00008959"/>
    </source>
</evidence>
<evidence type="ECO:0000256" key="6">
    <source>
        <dbReference type="ARBA" id="ARBA00022840"/>
    </source>
</evidence>
<dbReference type="InterPro" id="IPR008921">
    <property type="entry name" value="DNA_pol3_clamp-load_cplx_C"/>
</dbReference>
<dbReference type="Pfam" id="PF12002">
    <property type="entry name" value="MgsA_C"/>
    <property type="match status" value="1"/>
</dbReference>
<dbReference type="Gene3D" id="3.40.50.300">
    <property type="entry name" value="P-loop containing nucleotide triphosphate hydrolases"/>
    <property type="match status" value="1"/>
</dbReference>
<dbReference type="SMART" id="SM00382">
    <property type="entry name" value="AAA"/>
    <property type="match status" value="1"/>
</dbReference>
<dbReference type="RefSeq" id="WP_066824888.1">
    <property type="nucleotide sequence ID" value="NZ_LTBA01000014.1"/>
</dbReference>
<comment type="similarity">
    <text evidence="2">Belongs to the AAA ATPase family. RarA/MGS1/WRNIP1 subfamily.</text>
</comment>
<reference evidence="8 9" key="1">
    <citation type="submission" date="2016-02" db="EMBL/GenBank/DDBJ databases">
        <title>Genome sequence of Clostridium tepidiprofundi DSM 19306.</title>
        <authorList>
            <person name="Poehlein A."/>
            <person name="Daniel R."/>
        </authorList>
    </citation>
    <scope>NUCLEOTIDE SEQUENCE [LARGE SCALE GENOMIC DNA]</scope>
    <source>
        <strain evidence="8 9">DSM 19306</strain>
    </source>
</reference>
<dbReference type="FunFam" id="1.20.272.10:FF:000001">
    <property type="entry name" value="Putative AAA family ATPase"/>
    <property type="match status" value="1"/>
</dbReference>
<keyword evidence="4" id="KW-0235">DNA replication</keyword>
<dbReference type="CDD" id="cd00009">
    <property type="entry name" value="AAA"/>
    <property type="match status" value="1"/>
</dbReference>
<dbReference type="InterPro" id="IPR003593">
    <property type="entry name" value="AAA+_ATPase"/>
</dbReference>
<dbReference type="Pfam" id="PF00004">
    <property type="entry name" value="AAA"/>
    <property type="match status" value="1"/>
</dbReference>
<name>A0A151B3U5_9CLOT</name>
<evidence type="ECO:0000313" key="8">
    <source>
        <dbReference type="EMBL" id="KYH34588.1"/>
    </source>
</evidence>
<dbReference type="CDD" id="cd18139">
    <property type="entry name" value="HLD_clamp_RarA"/>
    <property type="match status" value="1"/>
</dbReference>
<dbReference type="GO" id="GO:0016887">
    <property type="term" value="F:ATP hydrolysis activity"/>
    <property type="evidence" value="ECO:0007669"/>
    <property type="project" value="InterPro"/>
</dbReference>
<evidence type="ECO:0000259" key="7">
    <source>
        <dbReference type="SMART" id="SM00382"/>
    </source>
</evidence>
<dbReference type="PATRIC" id="fig|1121338.3.peg.1560"/>
<sequence length="446" mass="49990">MDLFDIQAEKKLKNEAPLAERLKPKVLEEFFGQEHILGEGKLLRRAIKADRITSLIFYGPSGTGKTSLAKIIANTTKSNFIQLNAVTSGLKDLRGVVEEAKNLLGMYNRKTILFLDEIHRFNKSQQDALLPHVEKGIITLIGATTENPYFEVNNALISRSMLFKLEPLSKEAIKKIIYRALNDKEYGFGILNINLEDTALEFLCETCGGDARAALNALELAVLTTDKDEDGKINIGIDIMQECLQKKRINYDKNSDFHYDIMSAFIKSMRGSDPDATLHYLARMLYGGEDPVYIARRIVICASEDVGNADPIALVLANNAAQAVHVVGMPEARIILAQAAVYVASAPKSNSTYLGINKAIDDIAKKDIGQVPLHLRDKSYAGAKKMGHGVDYLYPHDYTGHFIKQQYMPDELIGIKYYNPTEMGYEKKIKDRLERIHVLNKPYMKK</sequence>
<keyword evidence="9" id="KW-1185">Reference proteome</keyword>
<dbReference type="SUPFAM" id="SSF48019">
    <property type="entry name" value="post-AAA+ oligomerization domain-like"/>
    <property type="match status" value="1"/>
</dbReference>
<dbReference type="GO" id="GO:0005524">
    <property type="term" value="F:ATP binding"/>
    <property type="evidence" value="ECO:0007669"/>
    <property type="project" value="UniProtKB-KW"/>
</dbReference>
<organism evidence="8 9">
    <name type="scientific">Clostridium tepidiprofundi DSM 19306</name>
    <dbReference type="NCBI Taxonomy" id="1121338"/>
    <lineage>
        <taxon>Bacteria</taxon>
        <taxon>Bacillati</taxon>
        <taxon>Bacillota</taxon>
        <taxon>Clostridia</taxon>
        <taxon>Eubacteriales</taxon>
        <taxon>Clostridiaceae</taxon>
        <taxon>Clostridium</taxon>
    </lineage>
</organism>
<dbReference type="InterPro" id="IPR051314">
    <property type="entry name" value="AAA_ATPase_RarA/MGS1/WRNIP1"/>
</dbReference>
<dbReference type="GO" id="GO:0006261">
    <property type="term" value="P:DNA-templated DNA replication"/>
    <property type="evidence" value="ECO:0007669"/>
    <property type="project" value="TreeGrafter"/>
</dbReference>
<protein>
    <recommendedName>
        <fullName evidence="3">Replication-associated recombination protein A</fullName>
    </recommendedName>
</protein>
<dbReference type="Proteomes" id="UP000075531">
    <property type="component" value="Unassembled WGS sequence"/>
</dbReference>
<dbReference type="STRING" id="1121338.CLTEP_15160"/>
<proteinExistence type="inferred from homology"/>
<dbReference type="FunFam" id="3.40.50.300:FF:000137">
    <property type="entry name" value="Replication-associated recombination protein A"/>
    <property type="match status" value="1"/>
</dbReference>
<evidence type="ECO:0000256" key="1">
    <source>
        <dbReference type="ARBA" id="ARBA00002393"/>
    </source>
</evidence>
<evidence type="ECO:0000313" key="9">
    <source>
        <dbReference type="Proteomes" id="UP000075531"/>
    </source>
</evidence>
<dbReference type="GO" id="GO:0008047">
    <property type="term" value="F:enzyme activator activity"/>
    <property type="evidence" value="ECO:0007669"/>
    <property type="project" value="TreeGrafter"/>
</dbReference>
<gene>
    <name evidence="8" type="primary">rarA</name>
    <name evidence="8" type="ORF">CLTEP_15160</name>
</gene>
<dbReference type="GO" id="GO:0003677">
    <property type="term" value="F:DNA binding"/>
    <property type="evidence" value="ECO:0007669"/>
    <property type="project" value="InterPro"/>
</dbReference>
<dbReference type="FunFam" id="1.10.3710.10:FF:000003">
    <property type="entry name" value="ATPase, AAA family protein"/>
    <property type="match status" value="1"/>
</dbReference>
<keyword evidence="5" id="KW-0547">Nucleotide-binding</keyword>
<dbReference type="Gene3D" id="1.20.272.10">
    <property type="match status" value="1"/>
</dbReference>
<dbReference type="InterPro" id="IPR027417">
    <property type="entry name" value="P-loop_NTPase"/>
</dbReference>
<dbReference type="OrthoDB" id="9778364at2"/>